<comment type="subcellular location">
    <subcellularLocation>
        <location evidence="1 10">Cell inner membrane</location>
    </subcellularLocation>
</comment>
<dbReference type="AlphaFoldDB" id="A0A923KYU1"/>
<feature type="region of interest" description="Disordered" evidence="11">
    <location>
        <begin position="166"/>
        <end position="192"/>
    </location>
</feature>
<reference evidence="15" key="1">
    <citation type="submission" date="2020-08" db="EMBL/GenBank/DDBJ databases">
        <title>Novel species isolated from subtropical streams in China.</title>
        <authorList>
            <person name="Lu H."/>
        </authorList>
    </citation>
    <scope>NUCLEOTIDE SEQUENCE</scope>
    <source>
        <strain evidence="15">CY7W</strain>
    </source>
</reference>
<evidence type="ECO:0000256" key="5">
    <source>
        <dbReference type="ARBA" id="ARBA00022519"/>
    </source>
</evidence>
<dbReference type="SUPFAM" id="SSF47781">
    <property type="entry name" value="RuvA domain 2-like"/>
    <property type="match status" value="1"/>
</dbReference>
<dbReference type="InterPro" id="IPR038072">
    <property type="entry name" value="GspK_central_sf"/>
</dbReference>
<sequence length="338" mass="37518">MATPRKAQKKQSGVAVVTALLLTTLAITIVASLFWEQQVQVRSIENQRMQLQKKWILRGAIDWARLILREDARQSAKVDHLGEPWSVKLEDTRLDQYVENGRADTDASEASLSGQIVDAQALYNLNNLATDGMADAREVAVFARLLTNLRMSPELAKRAAAVLAQTQSKPVVPKGAPDSAPPDPNKTVTDQPGNAQFEVQYLRFMQVDDLLSVPGFTPEMLLKLRFYVTVLPRRGGITPINLNTASPEVLSARINGVSMGDAALIVASRDRAYFRDLPDFQNRFPEKAKGMTEKDAQVWTNFFVVNGKVKMNRSALDVSALIERADDATTNVLWVREN</sequence>
<protein>
    <recommendedName>
        <fullName evidence="10">Type II secretion system protein K</fullName>
    </recommendedName>
</protein>
<evidence type="ECO:0000256" key="7">
    <source>
        <dbReference type="ARBA" id="ARBA00022927"/>
    </source>
</evidence>
<evidence type="ECO:0000313" key="15">
    <source>
        <dbReference type="EMBL" id="MBC3934970.1"/>
    </source>
</evidence>
<name>A0A923KYU1_9BURK</name>
<dbReference type="Gene3D" id="1.10.40.60">
    <property type="entry name" value="EpsJ-like"/>
    <property type="match status" value="2"/>
</dbReference>
<evidence type="ECO:0000256" key="2">
    <source>
        <dbReference type="ARBA" id="ARBA00007246"/>
    </source>
</evidence>
<dbReference type="GO" id="GO:0005886">
    <property type="term" value="C:plasma membrane"/>
    <property type="evidence" value="ECO:0007669"/>
    <property type="project" value="UniProtKB-SubCell"/>
</dbReference>
<dbReference type="RefSeq" id="WP_186880569.1">
    <property type="nucleotide sequence ID" value="NZ_JACOGG010000005.1"/>
</dbReference>
<keyword evidence="8 12" id="KW-1133">Transmembrane helix</keyword>
<feature type="domain" description="T2SS protein K second SAM-like" evidence="13">
    <location>
        <begin position="240"/>
        <end position="285"/>
    </location>
</feature>
<evidence type="ECO:0000256" key="1">
    <source>
        <dbReference type="ARBA" id="ARBA00004533"/>
    </source>
</evidence>
<gene>
    <name evidence="15" type="primary">gspK</name>
    <name evidence="15" type="ORF">H8K47_06320</name>
</gene>
<evidence type="ECO:0000256" key="9">
    <source>
        <dbReference type="ARBA" id="ARBA00023136"/>
    </source>
</evidence>
<dbReference type="Pfam" id="PF03934">
    <property type="entry name" value="T2SSK"/>
    <property type="match status" value="1"/>
</dbReference>
<evidence type="ECO:0000259" key="13">
    <source>
        <dbReference type="Pfam" id="PF03934"/>
    </source>
</evidence>
<proteinExistence type="inferred from homology"/>
<evidence type="ECO:0000313" key="16">
    <source>
        <dbReference type="Proteomes" id="UP000612361"/>
    </source>
</evidence>
<evidence type="ECO:0000259" key="14">
    <source>
        <dbReference type="Pfam" id="PF21687"/>
    </source>
</evidence>
<dbReference type="PANTHER" id="PTHR38831">
    <property type="entry name" value="TYPE II SECRETION SYSTEM PROTEIN K"/>
    <property type="match status" value="1"/>
</dbReference>
<dbReference type="GO" id="GO:0009306">
    <property type="term" value="P:protein secretion"/>
    <property type="evidence" value="ECO:0007669"/>
    <property type="project" value="InterPro"/>
</dbReference>
<evidence type="ECO:0000256" key="12">
    <source>
        <dbReference type="SAM" id="Phobius"/>
    </source>
</evidence>
<evidence type="ECO:0000256" key="10">
    <source>
        <dbReference type="PIRNR" id="PIRNR002786"/>
    </source>
</evidence>
<evidence type="ECO:0000256" key="11">
    <source>
        <dbReference type="SAM" id="MobiDB-lite"/>
    </source>
</evidence>
<organism evidence="15 16">
    <name type="scientific">Undibacterium rugosum</name>
    <dbReference type="NCBI Taxonomy" id="2762291"/>
    <lineage>
        <taxon>Bacteria</taxon>
        <taxon>Pseudomonadati</taxon>
        <taxon>Pseudomonadota</taxon>
        <taxon>Betaproteobacteria</taxon>
        <taxon>Burkholderiales</taxon>
        <taxon>Oxalobacteraceae</taxon>
        <taxon>Undibacterium</taxon>
    </lineage>
</organism>
<dbReference type="Gene3D" id="3.30.1300.30">
    <property type="entry name" value="GSPII I/J protein-like"/>
    <property type="match status" value="1"/>
</dbReference>
<accession>A0A923KYU1</accession>
<keyword evidence="7" id="KW-0653">Protein transport</keyword>
<keyword evidence="5 10" id="KW-0997">Cell inner membrane</keyword>
<keyword evidence="6 12" id="KW-0812">Transmembrane</keyword>
<keyword evidence="4 10" id="KW-1003">Cell membrane</keyword>
<dbReference type="PIRSF" id="PIRSF002786">
    <property type="entry name" value="XcpX"/>
    <property type="match status" value="1"/>
</dbReference>
<dbReference type="InterPro" id="IPR049031">
    <property type="entry name" value="T2SSK_SAM-like_1st"/>
</dbReference>
<comment type="similarity">
    <text evidence="2 10">Belongs to the GSP K family.</text>
</comment>
<keyword evidence="16" id="KW-1185">Reference proteome</keyword>
<keyword evidence="9 10" id="KW-0472">Membrane</keyword>
<dbReference type="InterPro" id="IPR005628">
    <property type="entry name" value="GspK"/>
</dbReference>
<dbReference type="SUPFAM" id="SSF158544">
    <property type="entry name" value="GspK insert domain-like"/>
    <property type="match status" value="1"/>
</dbReference>
<dbReference type="SUPFAM" id="SSF54523">
    <property type="entry name" value="Pili subunits"/>
    <property type="match status" value="1"/>
</dbReference>
<dbReference type="EMBL" id="JACOGG010000005">
    <property type="protein sequence ID" value="MBC3934970.1"/>
    <property type="molecule type" value="Genomic_DNA"/>
</dbReference>
<evidence type="ECO:0000256" key="4">
    <source>
        <dbReference type="ARBA" id="ARBA00022475"/>
    </source>
</evidence>
<dbReference type="NCBIfam" id="NF037980">
    <property type="entry name" value="T2SS_GspK"/>
    <property type="match status" value="1"/>
</dbReference>
<dbReference type="InterPro" id="IPR010994">
    <property type="entry name" value="RuvA_2-like"/>
</dbReference>
<evidence type="ECO:0000256" key="3">
    <source>
        <dbReference type="ARBA" id="ARBA00022448"/>
    </source>
</evidence>
<evidence type="ECO:0000256" key="6">
    <source>
        <dbReference type="ARBA" id="ARBA00022692"/>
    </source>
</evidence>
<keyword evidence="3 10" id="KW-0813">Transport</keyword>
<dbReference type="Pfam" id="PF21687">
    <property type="entry name" value="T2SSK_1st"/>
    <property type="match status" value="1"/>
</dbReference>
<comment type="caution">
    <text evidence="15">The sequence shown here is derived from an EMBL/GenBank/DDBJ whole genome shotgun (WGS) entry which is preliminary data.</text>
</comment>
<feature type="domain" description="T2SS protein K first SAM-like" evidence="14">
    <location>
        <begin position="122"/>
        <end position="232"/>
    </location>
</feature>
<dbReference type="Proteomes" id="UP000612361">
    <property type="component" value="Unassembled WGS sequence"/>
</dbReference>
<dbReference type="InterPro" id="IPR049179">
    <property type="entry name" value="T2SSK_SAM-like_2nd"/>
</dbReference>
<feature type="transmembrane region" description="Helical" evidence="12">
    <location>
        <begin position="12"/>
        <end position="35"/>
    </location>
</feature>
<dbReference type="PANTHER" id="PTHR38831:SF1">
    <property type="entry name" value="TYPE II SECRETION SYSTEM PROTEIN K-RELATED"/>
    <property type="match status" value="1"/>
</dbReference>
<dbReference type="InterPro" id="IPR045584">
    <property type="entry name" value="Pilin-like"/>
</dbReference>
<evidence type="ECO:0000256" key="8">
    <source>
        <dbReference type="ARBA" id="ARBA00022989"/>
    </source>
</evidence>